<dbReference type="GO" id="GO:0003677">
    <property type="term" value="F:DNA binding"/>
    <property type="evidence" value="ECO:0007669"/>
    <property type="project" value="InterPro"/>
</dbReference>
<evidence type="ECO:0000256" key="2">
    <source>
        <dbReference type="ARBA" id="ARBA00024867"/>
    </source>
</evidence>
<dbReference type="AlphaFoldDB" id="A0A2S7FEG3"/>
<dbReference type="Gene3D" id="3.40.50.2300">
    <property type="match status" value="1"/>
</dbReference>
<accession>A0A2S7FEG3</accession>
<evidence type="ECO:0000259" key="4">
    <source>
        <dbReference type="PROSITE" id="PS50110"/>
    </source>
</evidence>
<dbReference type="InterPro" id="IPR046947">
    <property type="entry name" value="LytR-like"/>
</dbReference>
<sequence length="236" mass="28021">MLIAVCDDQDLILNEEMFMIDDIINEHGYKAEVCGFKSGEELLSDVEKRSVFYDIYILDISINDINGIEIAKRIRKLDKESIIVFVTGYDEYMIQAFDVQAFQYVLKPLSREKMEAVLQKCFNYISDKKILYYFKQGKNLFSIPYKDIYYFESNKRKVRVVTKKEDYYYYDTLSGVESKLGRDVFVRTHVSYFVNMDYIRSFDGKCITLENEIQIPVSKKYVNSFNESFMKYLQKN</sequence>
<organism evidence="6 7">
    <name type="scientific">Clostridium butyricum</name>
    <dbReference type="NCBI Taxonomy" id="1492"/>
    <lineage>
        <taxon>Bacteria</taxon>
        <taxon>Bacillati</taxon>
        <taxon>Bacillota</taxon>
        <taxon>Clostridia</taxon>
        <taxon>Eubacteriales</taxon>
        <taxon>Clostridiaceae</taxon>
        <taxon>Clostridium</taxon>
    </lineage>
</organism>
<dbReference type="SMART" id="SM00850">
    <property type="entry name" value="LytTR"/>
    <property type="match status" value="1"/>
</dbReference>
<dbReference type="PROSITE" id="PS50930">
    <property type="entry name" value="HTH_LYTTR"/>
    <property type="match status" value="1"/>
</dbReference>
<keyword evidence="3" id="KW-0597">Phosphoprotein</keyword>
<dbReference type="SMART" id="SM00448">
    <property type="entry name" value="REC"/>
    <property type="match status" value="1"/>
</dbReference>
<dbReference type="Proteomes" id="UP000238081">
    <property type="component" value="Unassembled WGS sequence"/>
</dbReference>
<comment type="caution">
    <text evidence="6">The sequence shown here is derived from an EMBL/GenBank/DDBJ whole genome shotgun (WGS) entry which is preliminary data.</text>
</comment>
<dbReference type="InterPro" id="IPR011006">
    <property type="entry name" value="CheY-like_superfamily"/>
</dbReference>
<proteinExistence type="predicted"/>
<feature type="modified residue" description="4-aspartylphosphate" evidence="3">
    <location>
        <position position="59"/>
    </location>
</feature>
<dbReference type="Pfam" id="PF04397">
    <property type="entry name" value="LytTR"/>
    <property type="match status" value="1"/>
</dbReference>
<evidence type="ECO:0000256" key="1">
    <source>
        <dbReference type="ARBA" id="ARBA00018672"/>
    </source>
</evidence>
<name>A0A2S7FEG3_CLOBU</name>
<dbReference type="Gene3D" id="2.40.50.1020">
    <property type="entry name" value="LytTr DNA-binding domain"/>
    <property type="match status" value="1"/>
</dbReference>
<dbReference type="PANTHER" id="PTHR37299:SF1">
    <property type="entry name" value="STAGE 0 SPORULATION PROTEIN A HOMOLOG"/>
    <property type="match status" value="1"/>
</dbReference>
<dbReference type="GO" id="GO:0000156">
    <property type="term" value="F:phosphorelay response regulator activity"/>
    <property type="evidence" value="ECO:0007669"/>
    <property type="project" value="InterPro"/>
</dbReference>
<gene>
    <name evidence="6" type="ORF">AWN73_07130</name>
</gene>
<comment type="function">
    <text evidence="2">May play the central regulatory role in sporulation. It may be an element of the effector pathway responsible for the activation of sporulation genes in response to nutritional stress. Spo0A may act in concert with spo0H (a sigma factor) to control the expression of some genes that are critical to the sporulation process.</text>
</comment>
<reference evidence="6 7" key="1">
    <citation type="submission" date="2016-01" db="EMBL/GenBank/DDBJ databases">
        <title>Characterization of the Clostridium difficile lineages that are prevalent in Hong Kong and China.</title>
        <authorList>
            <person name="Kwok J.S.-L."/>
            <person name="Lam W.-Y."/>
            <person name="Ip M."/>
            <person name="Chan T.-F."/>
            <person name="Hawkey P.M."/>
            <person name="Tsui S.K.-W."/>
        </authorList>
    </citation>
    <scope>NUCLEOTIDE SEQUENCE [LARGE SCALE GENOMIC DNA]</scope>
    <source>
        <strain evidence="6 7">300064</strain>
    </source>
</reference>
<feature type="domain" description="HTH LytTR-type" evidence="5">
    <location>
        <begin position="132"/>
        <end position="231"/>
    </location>
</feature>
<dbReference type="RefSeq" id="WP_043663762.1">
    <property type="nucleotide sequence ID" value="NZ_LRDH01000013.1"/>
</dbReference>
<protein>
    <recommendedName>
        <fullName evidence="1">Stage 0 sporulation protein A homolog</fullName>
    </recommendedName>
</protein>
<evidence type="ECO:0000313" key="6">
    <source>
        <dbReference type="EMBL" id="PPV17522.1"/>
    </source>
</evidence>
<evidence type="ECO:0000256" key="3">
    <source>
        <dbReference type="PROSITE-ProRule" id="PRU00169"/>
    </source>
</evidence>
<dbReference type="EMBL" id="LRDH01000013">
    <property type="protein sequence ID" value="PPV17522.1"/>
    <property type="molecule type" value="Genomic_DNA"/>
</dbReference>
<evidence type="ECO:0000313" key="7">
    <source>
        <dbReference type="Proteomes" id="UP000238081"/>
    </source>
</evidence>
<dbReference type="SUPFAM" id="SSF52172">
    <property type="entry name" value="CheY-like"/>
    <property type="match status" value="1"/>
</dbReference>
<dbReference type="InterPro" id="IPR001789">
    <property type="entry name" value="Sig_transdc_resp-reg_receiver"/>
</dbReference>
<dbReference type="PROSITE" id="PS50110">
    <property type="entry name" value="RESPONSE_REGULATORY"/>
    <property type="match status" value="1"/>
</dbReference>
<dbReference type="PANTHER" id="PTHR37299">
    <property type="entry name" value="TRANSCRIPTIONAL REGULATOR-RELATED"/>
    <property type="match status" value="1"/>
</dbReference>
<dbReference type="Pfam" id="PF00072">
    <property type="entry name" value="Response_reg"/>
    <property type="match status" value="1"/>
</dbReference>
<feature type="domain" description="Response regulatory" evidence="4">
    <location>
        <begin position="2"/>
        <end position="122"/>
    </location>
</feature>
<dbReference type="InterPro" id="IPR007492">
    <property type="entry name" value="LytTR_DNA-bd_dom"/>
</dbReference>
<evidence type="ECO:0000259" key="5">
    <source>
        <dbReference type="PROSITE" id="PS50930"/>
    </source>
</evidence>